<feature type="binding site" evidence="11">
    <location>
        <position position="77"/>
    </location>
    <ligand>
        <name>substrate</name>
    </ligand>
</feature>
<dbReference type="HAMAP" id="MF_00109">
    <property type="entry name" value="Shikimate_kinase"/>
    <property type="match status" value="1"/>
</dbReference>
<dbReference type="GO" id="GO:0008652">
    <property type="term" value="P:amino acid biosynthetic process"/>
    <property type="evidence" value="ECO:0007669"/>
    <property type="project" value="UniProtKB-KW"/>
</dbReference>
<dbReference type="STRING" id="1300345.LF41_1990"/>
<dbReference type="PANTHER" id="PTHR21087:SF16">
    <property type="entry name" value="SHIKIMATE KINASE 1, CHLOROPLASTIC"/>
    <property type="match status" value="1"/>
</dbReference>
<dbReference type="Pfam" id="PF01202">
    <property type="entry name" value="SKI"/>
    <property type="match status" value="1"/>
</dbReference>
<comment type="subcellular location">
    <subcellularLocation>
        <location evidence="11">Cytoplasm</location>
    </subcellularLocation>
</comment>
<sequence length="198" mass="21333">MGRSVRMAAFSRIKIAGMNPAPHLVLVGPMGAGKTSIGRRIAARLGLPFTDMDAAIEERAGTKVALIFEVEGEAGFRAREREMLAELLLHTPSGVIATGGGVVLDADNRRLLQAHAFVVHLDLGVDGQLERLARDRTRPLLQRPDREAVLHSLAGERGGLYAEIADLRFSTEGMAAHDAALRLARLVDGQWQRSEAAA</sequence>
<dbReference type="PRINTS" id="PR01100">
    <property type="entry name" value="SHIKIMTKNASE"/>
</dbReference>
<evidence type="ECO:0000256" key="1">
    <source>
        <dbReference type="ARBA" id="ARBA00004842"/>
    </source>
</evidence>
<accession>A0A0A2WDH0</accession>
<evidence type="ECO:0000256" key="4">
    <source>
        <dbReference type="ARBA" id="ARBA00022605"/>
    </source>
</evidence>
<feature type="binding site" evidence="11">
    <location>
        <position position="53"/>
    </location>
    <ligand>
        <name>substrate</name>
    </ligand>
</feature>
<dbReference type="PROSITE" id="PS01128">
    <property type="entry name" value="SHIKIMATE_KINASE"/>
    <property type="match status" value="1"/>
</dbReference>
<evidence type="ECO:0000256" key="10">
    <source>
        <dbReference type="ARBA" id="ARBA00048567"/>
    </source>
</evidence>
<name>A0A0A2WDH0_9GAMM</name>
<keyword evidence="6 11" id="KW-0547">Nucleotide-binding</keyword>
<comment type="caution">
    <text evidence="12">The sequence shown here is derived from an EMBL/GenBank/DDBJ whole genome shotgun (WGS) entry which is preliminary data.</text>
</comment>
<evidence type="ECO:0000313" key="12">
    <source>
        <dbReference type="EMBL" id="KGQ17783.1"/>
    </source>
</evidence>
<comment type="function">
    <text evidence="11">Catalyzes the specific phosphorylation of the 3-hydroxyl group of shikimic acid using ATP as a cosubstrate.</text>
</comment>
<keyword evidence="5 11" id="KW-0808">Transferase</keyword>
<dbReference type="EMBL" id="JRKJ01000025">
    <property type="protein sequence ID" value="KGQ17783.1"/>
    <property type="molecule type" value="Genomic_DNA"/>
</dbReference>
<evidence type="ECO:0000256" key="8">
    <source>
        <dbReference type="ARBA" id="ARBA00022840"/>
    </source>
</evidence>
<dbReference type="SUPFAM" id="SSF52540">
    <property type="entry name" value="P-loop containing nucleoside triphosphate hydrolases"/>
    <property type="match status" value="1"/>
</dbReference>
<dbReference type="InterPro" id="IPR000623">
    <property type="entry name" value="Shikimate_kinase/TSH1"/>
</dbReference>
<dbReference type="PANTHER" id="PTHR21087">
    <property type="entry name" value="SHIKIMATE KINASE"/>
    <property type="match status" value="1"/>
</dbReference>
<dbReference type="GO" id="GO:0005829">
    <property type="term" value="C:cytosol"/>
    <property type="evidence" value="ECO:0007669"/>
    <property type="project" value="TreeGrafter"/>
</dbReference>
<feature type="binding site" evidence="11">
    <location>
        <position position="35"/>
    </location>
    <ligand>
        <name>Mg(2+)</name>
        <dbReference type="ChEBI" id="CHEBI:18420"/>
    </ligand>
</feature>
<dbReference type="GO" id="GO:0000287">
    <property type="term" value="F:magnesium ion binding"/>
    <property type="evidence" value="ECO:0007669"/>
    <property type="project" value="UniProtKB-UniRule"/>
</dbReference>
<feature type="binding site" evidence="11">
    <location>
        <begin position="31"/>
        <end position="36"/>
    </location>
    <ligand>
        <name>ATP</name>
        <dbReference type="ChEBI" id="CHEBI:30616"/>
    </ligand>
</feature>
<dbReference type="UniPathway" id="UPA00053">
    <property type="reaction ID" value="UER00088"/>
</dbReference>
<keyword evidence="4 11" id="KW-0028">Amino-acid biosynthesis</keyword>
<evidence type="ECO:0000256" key="3">
    <source>
        <dbReference type="ARBA" id="ARBA00012154"/>
    </source>
</evidence>
<keyword evidence="13" id="KW-1185">Reference proteome</keyword>
<dbReference type="GO" id="GO:0004765">
    <property type="term" value="F:shikimate kinase activity"/>
    <property type="evidence" value="ECO:0007669"/>
    <property type="project" value="UniProtKB-UniRule"/>
</dbReference>
<reference evidence="12" key="1">
    <citation type="submission" date="2014-09" db="EMBL/GenBank/DDBJ databases">
        <title>Genome sequences of Lysobacter dokdonensis DS-58.</title>
        <authorList>
            <person name="Kim J.F."/>
            <person name="Kwak M.-J."/>
        </authorList>
    </citation>
    <scope>NUCLEOTIDE SEQUENCE [LARGE SCALE GENOMIC DNA]</scope>
    <source>
        <strain evidence="12">DS-58</strain>
    </source>
</reference>
<dbReference type="PATRIC" id="fig|1300345.3.peg.3037"/>
<comment type="similarity">
    <text evidence="2 11">Belongs to the shikimate kinase family.</text>
</comment>
<evidence type="ECO:0000256" key="2">
    <source>
        <dbReference type="ARBA" id="ARBA00006997"/>
    </source>
</evidence>
<dbReference type="Gene3D" id="3.40.50.300">
    <property type="entry name" value="P-loop containing nucleotide triphosphate hydrolases"/>
    <property type="match status" value="1"/>
</dbReference>
<feature type="binding site" evidence="11">
    <location>
        <position position="138"/>
    </location>
    <ligand>
        <name>ATP</name>
        <dbReference type="ChEBI" id="CHEBI:30616"/>
    </ligand>
</feature>
<evidence type="ECO:0000256" key="9">
    <source>
        <dbReference type="ARBA" id="ARBA00023141"/>
    </source>
</evidence>
<keyword evidence="11" id="KW-0479">Metal-binding</keyword>
<dbReference type="InterPro" id="IPR031322">
    <property type="entry name" value="Shikimate/glucono_kinase"/>
</dbReference>
<dbReference type="GO" id="GO:0009073">
    <property type="term" value="P:aromatic amino acid family biosynthetic process"/>
    <property type="evidence" value="ECO:0007669"/>
    <property type="project" value="UniProtKB-KW"/>
</dbReference>
<evidence type="ECO:0000313" key="13">
    <source>
        <dbReference type="Proteomes" id="UP000030518"/>
    </source>
</evidence>
<dbReference type="Proteomes" id="UP000030518">
    <property type="component" value="Unassembled WGS sequence"/>
</dbReference>
<dbReference type="InterPro" id="IPR023000">
    <property type="entry name" value="Shikimate_kinase_CS"/>
</dbReference>
<dbReference type="GO" id="GO:0009423">
    <property type="term" value="P:chorismate biosynthetic process"/>
    <property type="evidence" value="ECO:0007669"/>
    <property type="project" value="UniProtKB-UniRule"/>
</dbReference>
<evidence type="ECO:0000256" key="5">
    <source>
        <dbReference type="ARBA" id="ARBA00022679"/>
    </source>
</evidence>
<comment type="catalytic activity">
    <reaction evidence="10 11">
        <text>shikimate + ATP = 3-phosphoshikimate + ADP + H(+)</text>
        <dbReference type="Rhea" id="RHEA:13121"/>
        <dbReference type="ChEBI" id="CHEBI:15378"/>
        <dbReference type="ChEBI" id="CHEBI:30616"/>
        <dbReference type="ChEBI" id="CHEBI:36208"/>
        <dbReference type="ChEBI" id="CHEBI:145989"/>
        <dbReference type="ChEBI" id="CHEBI:456216"/>
        <dbReference type="EC" id="2.7.1.71"/>
    </reaction>
</comment>
<evidence type="ECO:0000256" key="11">
    <source>
        <dbReference type="HAMAP-Rule" id="MF_00109"/>
    </source>
</evidence>
<keyword evidence="9 11" id="KW-0057">Aromatic amino acid biosynthesis</keyword>
<comment type="pathway">
    <text evidence="1 11">Metabolic intermediate biosynthesis; chorismate biosynthesis; chorismate from D-erythrose 4-phosphate and phosphoenolpyruvate: step 5/7.</text>
</comment>
<protein>
    <recommendedName>
        <fullName evidence="3 11">Shikimate kinase</fullName>
        <shortName evidence="11">SK</shortName>
        <ecNumber evidence="3 11">2.7.1.71</ecNumber>
    </recommendedName>
</protein>
<keyword evidence="11" id="KW-0460">Magnesium</keyword>
<gene>
    <name evidence="11" type="primary">aroK</name>
    <name evidence="12" type="ORF">LF41_1990</name>
</gene>
<organism evidence="12 13">
    <name type="scientific">Lysobacter dokdonensis DS-58</name>
    <dbReference type="NCBI Taxonomy" id="1300345"/>
    <lineage>
        <taxon>Bacteria</taxon>
        <taxon>Pseudomonadati</taxon>
        <taxon>Pseudomonadota</taxon>
        <taxon>Gammaproteobacteria</taxon>
        <taxon>Lysobacterales</taxon>
        <taxon>Lysobacteraceae</taxon>
        <taxon>Noviluteimonas</taxon>
    </lineage>
</organism>
<dbReference type="eggNOG" id="COG0703">
    <property type="taxonomic scope" value="Bacteria"/>
</dbReference>
<keyword evidence="7 11" id="KW-0418">Kinase</keyword>
<feature type="binding site" evidence="11">
    <location>
        <position position="157"/>
    </location>
    <ligand>
        <name>substrate</name>
    </ligand>
</feature>
<comment type="caution">
    <text evidence="11">Lacks conserved residue(s) required for the propagation of feature annotation.</text>
</comment>
<dbReference type="CDD" id="cd00464">
    <property type="entry name" value="SK"/>
    <property type="match status" value="1"/>
</dbReference>
<dbReference type="AlphaFoldDB" id="A0A0A2WDH0"/>
<comment type="subunit">
    <text evidence="11">Monomer.</text>
</comment>
<evidence type="ECO:0000256" key="7">
    <source>
        <dbReference type="ARBA" id="ARBA00022777"/>
    </source>
</evidence>
<feature type="binding site" evidence="11">
    <location>
        <position position="100"/>
    </location>
    <ligand>
        <name>substrate</name>
    </ligand>
</feature>
<comment type="cofactor">
    <cofactor evidence="11">
        <name>Mg(2+)</name>
        <dbReference type="ChEBI" id="CHEBI:18420"/>
    </cofactor>
    <text evidence="11">Binds 1 Mg(2+) ion per subunit.</text>
</comment>
<dbReference type="EC" id="2.7.1.71" evidence="3 11"/>
<keyword evidence="11" id="KW-0963">Cytoplasm</keyword>
<proteinExistence type="inferred from homology"/>
<evidence type="ECO:0000256" key="6">
    <source>
        <dbReference type="ARBA" id="ARBA00022741"/>
    </source>
</evidence>
<dbReference type="GO" id="GO:0005524">
    <property type="term" value="F:ATP binding"/>
    <property type="evidence" value="ECO:0007669"/>
    <property type="project" value="UniProtKB-UniRule"/>
</dbReference>
<keyword evidence="8 11" id="KW-0067">ATP-binding</keyword>
<dbReference type="InterPro" id="IPR027417">
    <property type="entry name" value="P-loop_NTPase"/>
</dbReference>